<evidence type="ECO:0000313" key="1">
    <source>
        <dbReference type="EMBL" id="KAJ9653692.1"/>
    </source>
</evidence>
<name>A0ACC3A0R9_9EURO</name>
<dbReference type="Proteomes" id="UP001172386">
    <property type="component" value="Unassembled WGS sequence"/>
</dbReference>
<comment type="caution">
    <text evidence="1">The sequence shown here is derived from an EMBL/GenBank/DDBJ whole genome shotgun (WGS) entry which is preliminary data.</text>
</comment>
<proteinExistence type="predicted"/>
<gene>
    <name evidence="1" type="ORF">H2198_007149</name>
</gene>
<evidence type="ECO:0000313" key="2">
    <source>
        <dbReference type="Proteomes" id="UP001172386"/>
    </source>
</evidence>
<protein>
    <submittedName>
        <fullName evidence="1">Uncharacterized protein</fullName>
    </submittedName>
</protein>
<organism evidence="1 2">
    <name type="scientific">Neophaeococcomyces mojaviensis</name>
    <dbReference type="NCBI Taxonomy" id="3383035"/>
    <lineage>
        <taxon>Eukaryota</taxon>
        <taxon>Fungi</taxon>
        <taxon>Dikarya</taxon>
        <taxon>Ascomycota</taxon>
        <taxon>Pezizomycotina</taxon>
        <taxon>Eurotiomycetes</taxon>
        <taxon>Chaetothyriomycetidae</taxon>
        <taxon>Chaetothyriales</taxon>
        <taxon>Chaetothyriales incertae sedis</taxon>
        <taxon>Neophaeococcomyces</taxon>
    </lineage>
</organism>
<keyword evidence="2" id="KW-1185">Reference proteome</keyword>
<dbReference type="EMBL" id="JAPDRQ010000144">
    <property type="protein sequence ID" value="KAJ9653692.1"/>
    <property type="molecule type" value="Genomic_DNA"/>
</dbReference>
<sequence>MQVAELQQELINRRLLDIGYHYLEIRKSYDLNKSDTFDHELNNVRDQLVAYYKEQGDEAEANRILFYHKSNAHYLDKHTVDTVASMAKRLKEALTSVFADMGKRYRDMTKSSLETTIEPCHLAILGRLPQDQISQSWYAQAYQPDILGRNGLHLAAEVGDTLFLKSFLADTSQPWVNRVWTLQESRDVFGLTPLMVAIYMGYADIFELLIENGGKTSIPDELGGSSHYGALKTLFRTAIESGNPEMLKLLLKNIKLFGDTIGQTSQTVETSEPHELIRSVSQLTDMRDEDMDHVSIGIIEHPEIIVLNRQDPEGVHSSRSLMNLSRSTSRSRVGSPRSQISRSSSPSRRGYMNRSRNPTVRCESQRRDSPSHGKHDQSLDIADGRVQGMPHVINIGEQFSRPGDPIRREPLGNINLSGGKLRNYLDQIFEELVIKGPETQKPGILMNGYCFVCPACFVQRQRFSDIRTHLRDKHNMSCQKCEEHRALSREKVRRHPQPHACDELALDELFPKDAYSKYIRCFGGFSPEDIVANGFVTNPNSIPRKRKSGITVENIFPPPSA</sequence>
<accession>A0ACC3A0R9</accession>
<reference evidence="1" key="1">
    <citation type="submission" date="2022-10" db="EMBL/GenBank/DDBJ databases">
        <title>Culturing micro-colonial fungi from biological soil crusts in the Mojave desert and describing Neophaeococcomyces mojavensis, and introducing the new genera and species Taxawa tesnikishii.</title>
        <authorList>
            <person name="Kurbessoian T."/>
            <person name="Stajich J.E."/>
        </authorList>
    </citation>
    <scope>NUCLEOTIDE SEQUENCE</scope>
    <source>
        <strain evidence="1">JES_112</strain>
    </source>
</reference>